<dbReference type="GO" id="GO:0006164">
    <property type="term" value="P:purine nucleotide biosynthetic process"/>
    <property type="evidence" value="ECO:0007669"/>
    <property type="project" value="UniProtKB-KW"/>
</dbReference>
<dbReference type="SUPFAM" id="SSF56059">
    <property type="entry name" value="Glutathione synthetase ATP-binding domain-like"/>
    <property type="match status" value="1"/>
</dbReference>
<dbReference type="EC" id="6.3.4.18" evidence="6"/>
<dbReference type="GeneID" id="66304608"/>
<evidence type="ECO:0000256" key="3">
    <source>
        <dbReference type="ARBA" id="ARBA00022840"/>
    </source>
</evidence>
<keyword evidence="6" id="KW-0436">Ligase</keyword>
<sequence>MKIVYVLGTGQLGCMLRQAGEPLGITIYLLDIDGKIEIPIEKKDLITSEVEYWPNTEFTRKLTVNDSFINRDTFPIVSDRLMQKQFLDRLGLPTVPWAPIFSSSQWNQIFALFGASVIVKQRTGGYNGKGQWNISSNSLSLFPKKFYGNAIVEQKINFTDEVSLIGSRGYDGKVIFYPLTYNFHQDGILRVSVVLDNETSIQREVECMLASIMHMLDYIGIMTMECFLTQKGILINELAPRVHNSGHWTQDGASINQFEMHLRAILNLPMPAPIIYKPAIMLNLLGINMNTAWLYDPIIRLHWYNKEVYSFRKVGHLNLVTDNPIKMNMALDRLKIILPSDYVTGISWAQNQLKRV</sequence>
<dbReference type="Proteomes" id="UP000294441">
    <property type="component" value="Chromosome 1"/>
</dbReference>
<dbReference type="Gene3D" id="3.40.50.20">
    <property type="match status" value="1"/>
</dbReference>
<dbReference type="AlphaFoldDB" id="A0A451D853"/>
<dbReference type="RefSeq" id="WP_157992614.1">
    <property type="nucleotide sequence ID" value="NZ_LR217713.1"/>
</dbReference>
<dbReference type="EMBL" id="LR217713">
    <property type="protein sequence ID" value="VFP81997.1"/>
    <property type="molecule type" value="Genomic_DNA"/>
</dbReference>
<dbReference type="GO" id="GO:0046872">
    <property type="term" value="F:metal ion binding"/>
    <property type="evidence" value="ECO:0007669"/>
    <property type="project" value="InterPro"/>
</dbReference>
<dbReference type="OrthoDB" id="9804625at2"/>
<reference evidence="6 7" key="1">
    <citation type="submission" date="2019-02" db="EMBL/GenBank/DDBJ databases">
        <authorList>
            <person name="Manzano-Marin A."/>
            <person name="Manzano-Marin A."/>
        </authorList>
    </citation>
    <scope>NUCLEOTIDE SEQUENCE [LARGE SCALE GENOMIC DNA]</scope>
    <source>
        <strain evidence="6 7">ErCicurvipes</strain>
    </source>
</reference>
<evidence type="ECO:0000259" key="5">
    <source>
        <dbReference type="PROSITE" id="PS50975"/>
    </source>
</evidence>
<accession>A0A451D853</accession>
<evidence type="ECO:0000313" key="6">
    <source>
        <dbReference type="EMBL" id="VFP81997.1"/>
    </source>
</evidence>
<evidence type="ECO:0000313" key="7">
    <source>
        <dbReference type="Proteomes" id="UP000294441"/>
    </source>
</evidence>
<gene>
    <name evidence="6" type="primary">purK</name>
    <name evidence="6" type="ORF">ERCICURV3402_330</name>
</gene>
<feature type="domain" description="ATP-grasp" evidence="5">
    <location>
        <begin position="84"/>
        <end position="266"/>
    </location>
</feature>
<organism evidence="6 7">
    <name type="scientific">Candidatus Erwinia haradaeae</name>
    <dbReference type="NCBI Taxonomy" id="1922217"/>
    <lineage>
        <taxon>Bacteria</taxon>
        <taxon>Pseudomonadati</taxon>
        <taxon>Pseudomonadota</taxon>
        <taxon>Gammaproteobacteria</taxon>
        <taxon>Enterobacterales</taxon>
        <taxon>Erwiniaceae</taxon>
        <taxon>Erwinia</taxon>
    </lineage>
</organism>
<dbReference type="InterPro" id="IPR003135">
    <property type="entry name" value="ATP-grasp_carboxylate-amine"/>
</dbReference>
<protein>
    <submittedName>
        <fullName evidence="6">N5-carboxyaminoimidazole ribonucleotide synthase</fullName>
        <ecNumber evidence="6">6.3.4.18</ecNumber>
    </submittedName>
</protein>
<keyword evidence="3 4" id="KW-0067">ATP-binding</keyword>
<dbReference type="GO" id="GO:0005829">
    <property type="term" value="C:cytosol"/>
    <property type="evidence" value="ECO:0007669"/>
    <property type="project" value="TreeGrafter"/>
</dbReference>
<dbReference type="Pfam" id="PF17769">
    <property type="entry name" value="PurK_C"/>
    <property type="match status" value="1"/>
</dbReference>
<dbReference type="GO" id="GO:0034028">
    <property type="term" value="F:5-(carboxyamino)imidazole ribonucleotide synthase activity"/>
    <property type="evidence" value="ECO:0007669"/>
    <property type="project" value="UniProtKB-EC"/>
</dbReference>
<dbReference type="NCBIfam" id="NF004678">
    <property type="entry name" value="PRK06019.1-4"/>
    <property type="match status" value="1"/>
</dbReference>
<dbReference type="PANTHER" id="PTHR11609:SF5">
    <property type="entry name" value="PHOSPHORIBOSYLAMINOIMIDAZOLE CARBOXYLASE"/>
    <property type="match status" value="1"/>
</dbReference>
<dbReference type="Pfam" id="PF02222">
    <property type="entry name" value="ATP-grasp"/>
    <property type="match status" value="1"/>
</dbReference>
<dbReference type="PANTHER" id="PTHR11609">
    <property type="entry name" value="PURINE BIOSYNTHESIS PROTEIN 6/7, PUR6/7"/>
    <property type="match status" value="1"/>
</dbReference>
<dbReference type="InterPro" id="IPR013815">
    <property type="entry name" value="ATP_grasp_subdomain_1"/>
</dbReference>
<dbReference type="GO" id="GO:0005524">
    <property type="term" value="F:ATP binding"/>
    <property type="evidence" value="ECO:0007669"/>
    <property type="project" value="UniProtKB-UniRule"/>
</dbReference>
<evidence type="ECO:0000256" key="1">
    <source>
        <dbReference type="ARBA" id="ARBA00022741"/>
    </source>
</evidence>
<dbReference type="SUPFAM" id="SSF52440">
    <property type="entry name" value="PreATP-grasp domain"/>
    <property type="match status" value="1"/>
</dbReference>
<dbReference type="InterPro" id="IPR011761">
    <property type="entry name" value="ATP-grasp"/>
</dbReference>
<dbReference type="Gene3D" id="3.30.470.20">
    <property type="entry name" value="ATP-grasp fold, B domain"/>
    <property type="match status" value="1"/>
</dbReference>
<name>A0A451D853_9GAMM</name>
<evidence type="ECO:0000256" key="2">
    <source>
        <dbReference type="ARBA" id="ARBA00022755"/>
    </source>
</evidence>
<dbReference type="SUPFAM" id="SSF51246">
    <property type="entry name" value="Rudiment single hybrid motif"/>
    <property type="match status" value="1"/>
</dbReference>
<dbReference type="InterPro" id="IPR016185">
    <property type="entry name" value="PreATP-grasp_dom_sf"/>
</dbReference>
<dbReference type="InterPro" id="IPR040686">
    <property type="entry name" value="PurK_C"/>
</dbReference>
<dbReference type="InterPro" id="IPR011054">
    <property type="entry name" value="Rudment_hybrid_motif"/>
</dbReference>
<evidence type="ECO:0000256" key="4">
    <source>
        <dbReference type="PROSITE-ProRule" id="PRU00409"/>
    </source>
</evidence>
<proteinExistence type="predicted"/>
<keyword evidence="1 4" id="KW-0547">Nucleotide-binding</keyword>
<dbReference type="PROSITE" id="PS50975">
    <property type="entry name" value="ATP_GRASP"/>
    <property type="match status" value="1"/>
</dbReference>
<keyword evidence="2" id="KW-0658">Purine biosynthesis</keyword>
<dbReference type="Gene3D" id="3.30.1490.20">
    <property type="entry name" value="ATP-grasp fold, A domain"/>
    <property type="match status" value="1"/>
</dbReference>